<dbReference type="EMBL" id="CM001217">
    <property type="protein sequence ID" value="KEH41760.1"/>
    <property type="molecule type" value="Genomic_DNA"/>
</dbReference>
<reference evidence="1 3" key="1">
    <citation type="journal article" date="2011" name="Nature">
        <title>The Medicago genome provides insight into the evolution of rhizobial symbioses.</title>
        <authorList>
            <person name="Young N.D."/>
            <person name="Debelle F."/>
            <person name="Oldroyd G.E."/>
            <person name="Geurts R."/>
            <person name="Cannon S.B."/>
            <person name="Udvardi M.K."/>
            <person name="Benedito V.A."/>
            <person name="Mayer K.F."/>
            <person name="Gouzy J."/>
            <person name="Schoof H."/>
            <person name="Van de Peer Y."/>
            <person name="Proost S."/>
            <person name="Cook D.R."/>
            <person name="Meyers B.C."/>
            <person name="Spannagl M."/>
            <person name="Cheung F."/>
            <person name="De Mita S."/>
            <person name="Krishnakumar V."/>
            <person name="Gundlach H."/>
            <person name="Zhou S."/>
            <person name="Mudge J."/>
            <person name="Bharti A.K."/>
            <person name="Murray J.D."/>
            <person name="Naoumkina M.A."/>
            <person name="Rosen B."/>
            <person name="Silverstein K.A."/>
            <person name="Tang H."/>
            <person name="Rombauts S."/>
            <person name="Zhao P.X."/>
            <person name="Zhou P."/>
            <person name="Barbe V."/>
            <person name="Bardou P."/>
            <person name="Bechner M."/>
            <person name="Bellec A."/>
            <person name="Berger A."/>
            <person name="Berges H."/>
            <person name="Bidwell S."/>
            <person name="Bisseling T."/>
            <person name="Choisne N."/>
            <person name="Couloux A."/>
            <person name="Denny R."/>
            <person name="Deshpande S."/>
            <person name="Dai X."/>
            <person name="Doyle J.J."/>
            <person name="Dudez A.M."/>
            <person name="Farmer A.D."/>
            <person name="Fouteau S."/>
            <person name="Franken C."/>
            <person name="Gibelin C."/>
            <person name="Gish J."/>
            <person name="Goldstein S."/>
            <person name="Gonzalez A.J."/>
            <person name="Green P.J."/>
            <person name="Hallab A."/>
            <person name="Hartog M."/>
            <person name="Hua A."/>
            <person name="Humphray S.J."/>
            <person name="Jeong D.H."/>
            <person name="Jing Y."/>
            <person name="Jocker A."/>
            <person name="Kenton S.M."/>
            <person name="Kim D.J."/>
            <person name="Klee K."/>
            <person name="Lai H."/>
            <person name="Lang C."/>
            <person name="Lin S."/>
            <person name="Macmil S.L."/>
            <person name="Magdelenat G."/>
            <person name="Matthews L."/>
            <person name="McCorrison J."/>
            <person name="Monaghan E.L."/>
            <person name="Mun J.H."/>
            <person name="Najar F.Z."/>
            <person name="Nicholson C."/>
            <person name="Noirot C."/>
            <person name="O'Bleness M."/>
            <person name="Paule C.R."/>
            <person name="Poulain J."/>
            <person name="Prion F."/>
            <person name="Qin B."/>
            <person name="Qu C."/>
            <person name="Retzel E.F."/>
            <person name="Riddle C."/>
            <person name="Sallet E."/>
            <person name="Samain S."/>
            <person name="Samson N."/>
            <person name="Sanders I."/>
            <person name="Saurat O."/>
            <person name="Scarpelli C."/>
            <person name="Schiex T."/>
            <person name="Segurens B."/>
            <person name="Severin A.J."/>
            <person name="Sherrier D.J."/>
            <person name="Shi R."/>
            <person name="Sims S."/>
            <person name="Singer S.R."/>
            <person name="Sinharoy S."/>
            <person name="Sterck L."/>
            <person name="Viollet A."/>
            <person name="Wang B.B."/>
            <person name="Wang K."/>
            <person name="Wang M."/>
            <person name="Wang X."/>
            <person name="Warfsmann J."/>
            <person name="Weissenbach J."/>
            <person name="White D.D."/>
            <person name="White J.D."/>
            <person name="Wiley G.B."/>
            <person name="Wincker P."/>
            <person name="Xing Y."/>
            <person name="Yang L."/>
            <person name="Yao Z."/>
            <person name="Ying F."/>
            <person name="Zhai J."/>
            <person name="Zhou L."/>
            <person name="Zuber A."/>
            <person name="Denarie J."/>
            <person name="Dixon R.A."/>
            <person name="May G.D."/>
            <person name="Schwartz D.C."/>
            <person name="Rogers J."/>
            <person name="Quetier F."/>
            <person name="Town C.D."/>
            <person name="Roe B.A."/>
        </authorList>
    </citation>
    <scope>NUCLEOTIDE SEQUENCE [LARGE SCALE GENOMIC DNA]</scope>
    <source>
        <strain evidence="1">A17</strain>
        <strain evidence="2 3">cv. Jemalong A17</strain>
    </source>
</reference>
<dbReference type="HOGENOM" id="CLU_2389477_0_0_1"/>
<proteinExistence type="predicted"/>
<evidence type="ECO:0000313" key="3">
    <source>
        <dbReference type="Proteomes" id="UP000002051"/>
    </source>
</evidence>
<keyword evidence="3" id="KW-1185">Reference proteome</keyword>
<sequence>MTRNRASSRKRKTSVKNRGIEGRKITDVSKIASIVIFMRCVCVADEGVIAIAKSCTSEIFASHVKEINLEFARDVEDTYLILIKDKVTYIQELP</sequence>
<evidence type="ECO:0000313" key="1">
    <source>
        <dbReference type="EMBL" id="KEH41760.1"/>
    </source>
</evidence>
<dbReference type="EnsemblPlants" id="KEH41760">
    <property type="protein sequence ID" value="KEH41760"/>
    <property type="gene ID" value="MTR_1g054580"/>
</dbReference>
<dbReference type="AlphaFoldDB" id="A0A072VUH9"/>
<organism evidence="1 3">
    <name type="scientific">Medicago truncatula</name>
    <name type="common">Barrel medic</name>
    <name type="synonym">Medicago tribuloides</name>
    <dbReference type="NCBI Taxonomy" id="3880"/>
    <lineage>
        <taxon>Eukaryota</taxon>
        <taxon>Viridiplantae</taxon>
        <taxon>Streptophyta</taxon>
        <taxon>Embryophyta</taxon>
        <taxon>Tracheophyta</taxon>
        <taxon>Spermatophyta</taxon>
        <taxon>Magnoliopsida</taxon>
        <taxon>eudicotyledons</taxon>
        <taxon>Gunneridae</taxon>
        <taxon>Pentapetalae</taxon>
        <taxon>rosids</taxon>
        <taxon>fabids</taxon>
        <taxon>Fabales</taxon>
        <taxon>Fabaceae</taxon>
        <taxon>Papilionoideae</taxon>
        <taxon>50 kb inversion clade</taxon>
        <taxon>NPAAA clade</taxon>
        <taxon>Hologalegina</taxon>
        <taxon>IRL clade</taxon>
        <taxon>Trifolieae</taxon>
        <taxon>Medicago</taxon>
    </lineage>
</organism>
<protein>
    <submittedName>
        <fullName evidence="1 2">Uncharacterized protein</fullName>
    </submittedName>
</protein>
<reference evidence="1 3" key="2">
    <citation type="journal article" date="2014" name="BMC Genomics">
        <title>An improved genome release (version Mt4.0) for the model legume Medicago truncatula.</title>
        <authorList>
            <person name="Tang H."/>
            <person name="Krishnakumar V."/>
            <person name="Bidwell S."/>
            <person name="Rosen B."/>
            <person name="Chan A."/>
            <person name="Zhou S."/>
            <person name="Gentzbittel L."/>
            <person name="Childs K.L."/>
            <person name="Yandell M."/>
            <person name="Gundlach H."/>
            <person name="Mayer K.F."/>
            <person name="Schwartz D.C."/>
            <person name="Town C.D."/>
        </authorList>
    </citation>
    <scope>GENOME REANNOTATION</scope>
    <source>
        <strain evidence="1">A17</strain>
        <strain evidence="2 3">cv. Jemalong A17</strain>
    </source>
</reference>
<name>A0A072VUH9_MEDTR</name>
<accession>A0A072VUH9</accession>
<gene>
    <name evidence="1" type="ordered locus">MTR_1g054580</name>
</gene>
<evidence type="ECO:0000313" key="2">
    <source>
        <dbReference type="EnsemblPlants" id="KEH41760"/>
    </source>
</evidence>
<dbReference type="Proteomes" id="UP000002051">
    <property type="component" value="Unassembled WGS sequence"/>
</dbReference>
<reference evidence="2" key="3">
    <citation type="submission" date="2015-04" db="UniProtKB">
        <authorList>
            <consortium name="EnsemblPlants"/>
        </authorList>
    </citation>
    <scope>IDENTIFICATION</scope>
    <source>
        <strain evidence="2">cv. Jemalong A17</strain>
    </source>
</reference>